<accession>K4IND5</accession>
<reference evidence="1" key="2">
    <citation type="submission" date="2012-09" db="EMBL/GenBank/DDBJ databases">
        <title>The complete sequence of Psychroflexus torquis an extreme psychrophile from sea-ice that is stimulated by light.</title>
        <authorList>
            <person name="Feng S."/>
            <person name="Powell S.M."/>
            <person name="Bowman J.P."/>
        </authorList>
    </citation>
    <scope>NUCLEOTIDE SEQUENCE [LARGE SCALE GENOMIC DNA]</scope>
    <source>
        <strain evidence="1">ATCC 700755</strain>
    </source>
</reference>
<dbReference type="KEGG" id="ptq:P700755_003955"/>
<dbReference type="OrthoDB" id="872472at2"/>
<dbReference type="Gene3D" id="3.90.320.10">
    <property type="match status" value="1"/>
</dbReference>
<dbReference type="AlphaFoldDB" id="K4IND5"/>
<dbReference type="Proteomes" id="UP000008514">
    <property type="component" value="Chromosome"/>
</dbReference>
<evidence type="ECO:0000313" key="1">
    <source>
        <dbReference type="EMBL" id="AFU70526.1"/>
    </source>
</evidence>
<name>K4IND5_PSYTT</name>
<dbReference type="EMBL" id="CP003879">
    <property type="protein sequence ID" value="AFU70526.1"/>
    <property type="molecule type" value="Genomic_DNA"/>
</dbReference>
<keyword evidence="2" id="KW-1185">Reference proteome</keyword>
<reference evidence="1" key="1">
    <citation type="submission" date="2006-03" db="EMBL/GenBank/DDBJ databases">
        <authorList>
            <person name="Bowman J."/>
            <person name="Ferriera S."/>
            <person name="Johnson J."/>
            <person name="Kravitz S."/>
            <person name="Halpern A."/>
            <person name="Remington K."/>
            <person name="Beeson K."/>
            <person name="Tran B."/>
            <person name="Rogers Y.-H."/>
            <person name="Friedman R."/>
            <person name="Venter J.C."/>
        </authorList>
    </citation>
    <scope>NUCLEOTIDE SEQUENCE [LARGE SCALE GENOMIC DNA]</scope>
    <source>
        <strain evidence="1">ATCC 700755</strain>
    </source>
</reference>
<evidence type="ECO:0000313" key="2">
    <source>
        <dbReference type="Proteomes" id="UP000008514"/>
    </source>
</evidence>
<dbReference type="RefSeq" id="WP_015026059.1">
    <property type="nucleotide sequence ID" value="NC_018721.1"/>
</dbReference>
<sequence length="353" mass="41421">MENLEKWNELCFILSESIPSNASEQVFELKVIQAFEKLGWSHFKREISVRENIQLGASNRIMPDIIIKSGETNLFVIEVKNPSADLKNPSYQNQLSSYMRMLRLNFGILIGNEIKIFVDGSLVGSNQSELLERISFKKDNPQGLNFINLFQKDTFSNENIENYIQKKIETIKENQIIKNLKNEIIKTEYSEYLKTELKNKLLIEHSESVVEKVLEDFKIKVYDSTQTEIQRTIYAQSPQNDTENHNGTLQELELEKIYRKVPVWFNKPNQKNSQILINYMKLREQKTPVTFFELQKSCERIKNFSSGYQGMKTISERNNAKVFDEVGKIISLWEPGKSFVEKEYKRYLRRNKG</sequence>
<gene>
    <name evidence="1" type="ordered locus">P700755_003955</name>
</gene>
<dbReference type="eggNOG" id="COG4748">
    <property type="taxonomic scope" value="Bacteria"/>
</dbReference>
<proteinExistence type="predicted"/>
<protein>
    <submittedName>
        <fullName evidence="1">Uncharacterized protein</fullName>
    </submittedName>
</protein>
<organism evidence="1 2">
    <name type="scientific">Psychroflexus torquis (strain ATCC 700755 / CIP 106069 / ACAM 623)</name>
    <dbReference type="NCBI Taxonomy" id="313595"/>
    <lineage>
        <taxon>Bacteria</taxon>
        <taxon>Pseudomonadati</taxon>
        <taxon>Bacteroidota</taxon>
        <taxon>Flavobacteriia</taxon>
        <taxon>Flavobacteriales</taxon>
        <taxon>Flavobacteriaceae</taxon>
        <taxon>Psychroflexus</taxon>
    </lineage>
</organism>
<dbReference type="InterPro" id="IPR011604">
    <property type="entry name" value="PDDEXK-like_dom_sf"/>
</dbReference>
<dbReference type="HOGENOM" id="CLU_784974_0_0_10"/>